<gene>
    <name evidence="2" type="ORF">JT31_06935</name>
</gene>
<accession>A0A089PZF7</accession>
<reference evidence="2 3" key="1">
    <citation type="submission" date="2014-09" db="EMBL/GenBank/DDBJ databases">
        <title>Cedecea neteri SSMD04 Genome Sequencing.</title>
        <authorList>
            <person name="Tan J.-Y."/>
        </authorList>
    </citation>
    <scope>NUCLEOTIDE SEQUENCE [LARGE SCALE GENOMIC DNA]</scope>
    <source>
        <strain evidence="2 3">SSMD04</strain>
    </source>
</reference>
<dbReference type="PANTHER" id="PTHR22916">
    <property type="entry name" value="GLYCOSYLTRANSFERASE"/>
    <property type="match status" value="1"/>
</dbReference>
<dbReference type="InterPro" id="IPR029044">
    <property type="entry name" value="Nucleotide-diphossugar_trans"/>
</dbReference>
<dbReference type="GO" id="GO:0016758">
    <property type="term" value="F:hexosyltransferase activity"/>
    <property type="evidence" value="ECO:0007669"/>
    <property type="project" value="UniProtKB-ARBA"/>
</dbReference>
<dbReference type="RefSeq" id="WP_038474874.1">
    <property type="nucleotide sequence ID" value="NZ_CP009451.1"/>
</dbReference>
<protein>
    <submittedName>
        <fullName evidence="2">Glycosyl transferase family 2</fullName>
    </submittedName>
</protein>
<dbReference type="KEGG" id="cnt:JT31_06935"/>
<dbReference type="OrthoDB" id="215285at2"/>
<dbReference type="CDD" id="cd00761">
    <property type="entry name" value="Glyco_tranf_GTA_type"/>
    <property type="match status" value="1"/>
</dbReference>
<evidence type="ECO:0000313" key="2">
    <source>
        <dbReference type="EMBL" id="AIR04351.1"/>
    </source>
</evidence>
<evidence type="ECO:0000313" key="3">
    <source>
        <dbReference type="Proteomes" id="UP000029481"/>
    </source>
</evidence>
<dbReference type="InterPro" id="IPR001173">
    <property type="entry name" value="Glyco_trans_2-like"/>
</dbReference>
<dbReference type="Pfam" id="PF00535">
    <property type="entry name" value="Glycos_transf_2"/>
    <property type="match status" value="1"/>
</dbReference>
<feature type="domain" description="Glycosyltransferase 2-like" evidence="1">
    <location>
        <begin position="30"/>
        <end position="149"/>
    </location>
</feature>
<proteinExistence type="predicted"/>
<dbReference type="Gene3D" id="3.90.550.10">
    <property type="entry name" value="Spore Coat Polysaccharide Biosynthesis Protein SpsA, Chain A"/>
    <property type="match status" value="1"/>
</dbReference>
<dbReference type="Proteomes" id="UP000029481">
    <property type="component" value="Chromosome"/>
</dbReference>
<keyword evidence="2" id="KW-0808">Transferase</keyword>
<dbReference type="AlphaFoldDB" id="A0A089PZF7"/>
<evidence type="ECO:0000259" key="1">
    <source>
        <dbReference type="Pfam" id="PF00535"/>
    </source>
</evidence>
<dbReference type="PANTHER" id="PTHR22916:SF3">
    <property type="entry name" value="UDP-GLCNAC:BETAGAL BETA-1,3-N-ACETYLGLUCOSAMINYLTRANSFERASE-LIKE PROTEIN 1"/>
    <property type="match status" value="1"/>
</dbReference>
<sequence>MKPTANRSTLLDNLLKRQRAAAPQKTPFVSVVCPTWNRREFLPYLLYIYQYQDYPADKRELIVLDDSAESNQDLIDMMVDPALHNVRYIHSPERLALGRKRNMLNELATGEYIISFDDDDYYPPEKISHQVAEMQGHNALFSGCDQIYVWYSHLDKMYLSHPFGPRHALNGTFGLHRNLLKKNRYKDEETLAEEQAFLKNFTTPVLQIAPEKAIVCISHSSNTYDKDFIMGSSTPVDLHLEDLVKDENLLAHYRRLSRAPLNQQVHWSVFDKVAVIYPVQQEMELEAQCRGLLDFGFSADQLLPVTLHQDEDPALAELKTHCAVLEQAQREGWRNVVLLDAAVHFVKKENSVQQVNALLTKLDHIDWQALMLGGKYGELRLMKSLPGVVRVQASENGCAYAVNASFYATLLDAYREAIAGTQTRDEAWQPLFEQSCWLGFYPSFAFIQQTLDGQSGQPVDCTHWFFRKHR</sequence>
<dbReference type="SUPFAM" id="SSF53448">
    <property type="entry name" value="Nucleotide-diphospho-sugar transferases"/>
    <property type="match status" value="1"/>
</dbReference>
<dbReference type="EMBL" id="CP009451">
    <property type="protein sequence ID" value="AIR04351.1"/>
    <property type="molecule type" value="Genomic_DNA"/>
</dbReference>
<organism evidence="2 3">
    <name type="scientific">Cedecea neteri</name>
    <dbReference type="NCBI Taxonomy" id="158822"/>
    <lineage>
        <taxon>Bacteria</taxon>
        <taxon>Pseudomonadati</taxon>
        <taxon>Pseudomonadota</taxon>
        <taxon>Gammaproteobacteria</taxon>
        <taxon>Enterobacterales</taxon>
        <taxon>Enterobacteriaceae</taxon>
        <taxon>Cedecea</taxon>
    </lineage>
</organism>
<keyword evidence="3" id="KW-1185">Reference proteome</keyword>
<name>A0A089PZF7_9ENTR</name>